<comment type="caution">
    <text evidence="2">The sequence shown here is derived from an EMBL/GenBank/DDBJ whole genome shotgun (WGS) entry which is preliminary data.</text>
</comment>
<proteinExistence type="predicted"/>
<evidence type="ECO:0000256" key="1">
    <source>
        <dbReference type="SAM" id="SignalP"/>
    </source>
</evidence>
<evidence type="ECO:0000313" key="3">
    <source>
        <dbReference type="Proteomes" id="UP000297703"/>
    </source>
</evidence>
<reference evidence="2 3" key="2">
    <citation type="submission" date="2019-04" db="EMBL/GenBank/DDBJ databases">
        <title>The genome sequence of big-headed turtle.</title>
        <authorList>
            <person name="Gong S."/>
        </authorList>
    </citation>
    <scope>NUCLEOTIDE SEQUENCE [LARGE SCALE GENOMIC DNA]</scope>
    <source>
        <strain evidence="2">DO16091913</strain>
        <tissue evidence="2">Muscle</tissue>
    </source>
</reference>
<feature type="chain" id="PRO_5020027064" evidence="1">
    <location>
        <begin position="16"/>
        <end position="124"/>
    </location>
</feature>
<reference evidence="2 3" key="1">
    <citation type="submission" date="2019-04" db="EMBL/GenBank/DDBJ databases">
        <title>Draft genome of the big-headed turtle Platysternon megacephalum.</title>
        <authorList>
            <person name="Gong S."/>
        </authorList>
    </citation>
    <scope>NUCLEOTIDE SEQUENCE [LARGE SCALE GENOMIC DNA]</scope>
    <source>
        <strain evidence="2">DO16091913</strain>
        <tissue evidence="2">Muscle</tissue>
    </source>
</reference>
<keyword evidence="1" id="KW-0732">Signal</keyword>
<dbReference type="AlphaFoldDB" id="A0A4D9EA67"/>
<name>A0A4D9EA67_9SAUR</name>
<dbReference type="Proteomes" id="UP000297703">
    <property type="component" value="Unassembled WGS sequence"/>
</dbReference>
<dbReference type="EMBL" id="QXTE01000144">
    <property type="protein sequence ID" value="TFK04183.1"/>
    <property type="molecule type" value="Genomic_DNA"/>
</dbReference>
<organism evidence="2 3">
    <name type="scientific">Platysternon megacephalum</name>
    <name type="common">big-headed turtle</name>
    <dbReference type="NCBI Taxonomy" id="55544"/>
    <lineage>
        <taxon>Eukaryota</taxon>
        <taxon>Metazoa</taxon>
        <taxon>Chordata</taxon>
        <taxon>Craniata</taxon>
        <taxon>Vertebrata</taxon>
        <taxon>Euteleostomi</taxon>
        <taxon>Archelosauria</taxon>
        <taxon>Testudinata</taxon>
        <taxon>Testudines</taxon>
        <taxon>Cryptodira</taxon>
        <taxon>Durocryptodira</taxon>
        <taxon>Testudinoidea</taxon>
        <taxon>Platysternidae</taxon>
        <taxon>Platysternon</taxon>
    </lineage>
</organism>
<accession>A0A4D9EA67</accession>
<protein>
    <submittedName>
        <fullName evidence="2">Tachykinin-3</fullName>
    </submittedName>
</protein>
<keyword evidence="3" id="KW-1185">Reference proteome</keyword>
<gene>
    <name evidence="2" type="ORF">DR999_PMT13362</name>
</gene>
<feature type="signal peptide" evidence="1">
    <location>
        <begin position="1"/>
        <end position="15"/>
    </location>
</feature>
<evidence type="ECO:0000313" key="2">
    <source>
        <dbReference type="EMBL" id="TFK04183.1"/>
    </source>
</evidence>
<sequence>MFFCLMLSTIIVVLGLKNSQHLHFHKEQLCCHHKNTDITTCSAQCEQNYGETCEHTFTTLVNNQVLLELISAGCSTAFLTGEWVERESSLGVRSCQSFYKKTKTHFYILFLCRVKSNRGKRMYW</sequence>